<sequence length="202" mass="23291">MVTDTHYHLALNELAKLHSLPPEQKLNTIFRITTLYEQNITNWYKNEVKKKRRLSVLLLLAILIIMVAIGSIQILKLPFINDVDTKLLFTQISLGLLTLAVLLFTADRAFRITGGWMNYINTMIVIETRHAEFIAEWIKNDGTHHQKPTEHYRQATEIAAAFINAIHLAQLQETQSWSTQLTESIKQLDSLMIKKQQEKNGN</sequence>
<feature type="transmembrane region" description="Helical" evidence="1">
    <location>
        <begin position="87"/>
        <end position="106"/>
    </location>
</feature>
<protein>
    <submittedName>
        <fullName evidence="3">SLATT domain-containing protein</fullName>
    </submittedName>
</protein>
<evidence type="ECO:0000256" key="1">
    <source>
        <dbReference type="SAM" id="Phobius"/>
    </source>
</evidence>
<feature type="transmembrane region" description="Helical" evidence="1">
    <location>
        <begin position="54"/>
        <end position="75"/>
    </location>
</feature>
<accession>A0ABU9FDD8</accession>
<keyword evidence="1" id="KW-0472">Membrane</keyword>
<keyword evidence="1" id="KW-0812">Transmembrane</keyword>
<dbReference type="RefSeq" id="WP_331851275.1">
    <property type="nucleotide sequence ID" value="NZ_JARXNK020000104.1"/>
</dbReference>
<dbReference type="InterPro" id="IPR040688">
    <property type="entry name" value="SLATT_2"/>
</dbReference>
<dbReference type="NCBIfam" id="NF033633">
    <property type="entry name" value="SLATT_2"/>
    <property type="match status" value="1"/>
</dbReference>
<evidence type="ECO:0000313" key="3">
    <source>
        <dbReference type="EMBL" id="MEL0553104.1"/>
    </source>
</evidence>
<evidence type="ECO:0000313" key="4">
    <source>
        <dbReference type="Proteomes" id="UP001312893"/>
    </source>
</evidence>
<gene>
    <name evidence="3" type="ORF">QFI96_015515</name>
</gene>
<organism evidence="3 4">
    <name type="scientific">Raoultella lignicola</name>
    <dbReference type="NCBI Taxonomy" id="3040939"/>
    <lineage>
        <taxon>Bacteria</taxon>
        <taxon>Pseudomonadati</taxon>
        <taxon>Pseudomonadota</taxon>
        <taxon>Gammaproteobacteria</taxon>
        <taxon>Enterobacterales</taxon>
        <taxon>Enterobacteriaceae</taxon>
        <taxon>Klebsiella/Raoultella group</taxon>
        <taxon>Raoultella</taxon>
    </lineage>
</organism>
<dbReference type="Proteomes" id="UP001312893">
    <property type="component" value="Unassembled WGS sequence"/>
</dbReference>
<dbReference type="Pfam" id="PF18183">
    <property type="entry name" value="SLATT_2"/>
    <property type="match status" value="1"/>
</dbReference>
<keyword evidence="1" id="KW-1133">Transmembrane helix</keyword>
<reference evidence="3 4" key="1">
    <citation type="submission" date="2024-04" db="EMBL/GenBank/DDBJ databases">
        <title>Two novel Raoultella species associated with bleeding cankers of broadleaf hosts, Raoultella scottia sp. nov. and Raoultella lignicola sp. nov.</title>
        <authorList>
            <person name="Brady C.L."/>
        </authorList>
    </citation>
    <scope>NUCLEOTIDE SEQUENCE [LARGE SCALE GENOMIC DNA]</scope>
    <source>
        <strain evidence="3 4">TW_WC1a.1</strain>
    </source>
</reference>
<feature type="domain" description="SMODS and SLOG-associating 2TM effector" evidence="2">
    <location>
        <begin position="22"/>
        <end position="142"/>
    </location>
</feature>
<proteinExistence type="predicted"/>
<dbReference type="EMBL" id="JARXNK020000104">
    <property type="protein sequence ID" value="MEL0553104.1"/>
    <property type="molecule type" value="Genomic_DNA"/>
</dbReference>
<evidence type="ECO:0000259" key="2">
    <source>
        <dbReference type="Pfam" id="PF18183"/>
    </source>
</evidence>
<keyword evidence="4" id="KW-1185">Reference proteome</keyword>
<comment type="caution">
    <text evidence="3">The sequence shown here is derived from an EMBL/GenBank/DDBJ whole genome shotgun (WGS) entry which is preliminary data.</text>
</comment>
<name>A0ABU9FDD8_9ENTR</name>